<evidence type="ECO:0000313" key="1">
    <source>
        <dbReference type="EMBL" id="BAS01719.1"/>
    </source>
</evidence>
<accession>A0A0H5BQX7</accession>
<protein>
    <submittedName>
        <fullName evidence="1">Similar to mRNA capping enzyme</fullName>
    </submittedName>
</protein>
<reference evidence="1" key="1">
    <citation type="journal article" date="2015" name="Genome Biol. Evol.">
        <title>Nucleomorph Genome Sequences of Two Chlorarachniophytes, Amorphochlora amoebiformis and Lotharella vacuolata.</title>
        <authorList>
            <person name="Suzuki S."/>
            <person name="Shirato S."/>
            <person name="Hirakawa Y."/>
            <person name="Ishida K."/>
        </authorList>
    </citation>
    <scope>NUCLEOTIDE SEQUENCE</scope>
    <source>
        <strain evidence="1">CCMP2058</strain>
    </source>
</reference>
<dbReference type="AlphaFoldDB" id="A0A0H5BQX7"/>
<name>A0A0H5BQX7_9EUKA</name>
<proteinExistence type="predicted"/>
<dbReference type="EMBL" id="AB996602">
    <property type="protein sequence ID" value="BAS01719.1"/>
    <property type="molecule type" value="Genomic_DNA"/>
</dbReference>
<geneLocation type="nucleomorph" evidence="1"/>
<keyword evidence="1" id="KW-0542">Nucleomorph</keyword>
<organism evidence="1">
    <name type="scientific">Amorphochlora amoebiformis</name>
    <dbReference type="NCBI Taxonomy" id="1561963"/>
    <lineage>
        <taxon>Eukaryota</taxon>
        <taxon>Sar</taxon>
        <taxon>Rhizaria</taxon>
        <taxon>Cercozoa</taxon>
        <taxon>Chlorarachniophyceae</taxon>
        <taxon>Amorphochlora</taxon>
    </lineage>
</organism>
<gene>
    <name evidence="1" type="primary">mce</name>
</gene>
<sequence length="378" mass="46700">MIRREEKYSFMLYKKYKLISKTRKKILLYTRKQKKYKKNRRQKNKIYKKRRLRSYFYGYKNRYILGNHFDDYFSVDLSDGSNMLDYEHTALNEIDRSVYAYQSIKILFINEYDYKEYRFHRKMKSSLVFFNQAIIAIYIKKYKSLNKIAKSNYLFVIKKLLKKRFYSKIHIFFFFTLLSHSSRLLSKLTYEFVNICERENFLLNYIAYKSNYTLVLSLFDFQKCKIYYDNLKLHYSYLTNFTKYAYSPITSTSNFRAKIGNFNNNDFFESFKYWLLNNYPAVFELFIYKKKLVDLEFCFVSLLCHLNCDCLTNFEWLRNYYLNIKLLLITLNQLKSNTVVSLLFFVNILPEQWFEKLRFRFLSEYIFSFFYHRLENLY</sequence>